<reference evidence="2 3" key="1">
    <citation type="submission" date="2021-06" db="EMBL/GenBank/DDBJ databases">
        <title>Complete genome of Haloferula helveola possessing various polysaccharide degrading enzymes.</title>
        <authorList>
            <person name="Takami H."/>
            <person name="Huang C."/>
            <person name="Hamasaki K."/>
        </authorList>
    </citation>
    <scope>NUCLEOTIDE SEQUENCE [LARGE SCALE GENOMIC DNA]</scope>
    <source>
        <strain evidence="2 3">CN-1</strain>
    </source>
</reference>
<proteinExistence type="predicted"/>
<feature type="chain" id="PRO_5046809290" description="DUF4177 domain-containing protein" evidence="1">
    <location>
        <begin position="25"/>
        <end position="86"/>
    </location>
</feature>
<gene>
    <name evidence="2" type="ORF">HAHE_13550</name>
</gene>
<dbReference type="EMBL" id="AP024702">
    <property type="protein sequence ID" value="BCX47447.1"/>
    <property type="molecule type" value="Genomic_DNA"/>
</dbReference>
<dbReference type="Proteomes" id="UP001374893">
    <property type="component" value="Chromosome"/>
</dbReference>
<dbReference type="RefSeq" id="WP_338689663.1">
    <property type="nucleotide sequence ID" value="NZ_AP024702.1"/>
</dbReference>
<evidence type="ECO:0000313" key="2">
    <source>
        <dbReference type="EMBL" id="BCX47447.1"/>
    </source>
</evidence>
<protein>
    <recommendedName>
        <fullName evidence="4">DUF4177 domain-containing protein</fullName>
    </recommendedName>
</protein>
<evidence type="ECO:0000256" key="1">
    <source>
        <dbReference type="SAM" id="SignalP"/>
    </source>
</evidence>
<keyword evidence="1" id="KW-0732">Signal</keyword>
<name>A0ABM7RBJ5_9BACT</name>
<feature type="signal peptide" evidence="1">
    <location>
        <begin position="1"/>
        <end position="24"/>
    </location>
</feature>
<accession>A0ABM7RBJ5</accession>
<organism evidence="2 3">
    <name type="scientific">Haloferula helveola</name>
    <dbReference type="NCBI Taxonomy" id="490095"/>
    <lineage>
        <taxon>Bacteria</taxon>
        <taxon>Pseudomonadati</taxon>
        <taxon>Verrucomicrobiota</taxon>
        <taxon>Verrucomicrobiia</taxon>
        <taxon>Verrucomicrobiales</taxon>
        <taxon>Verrucomicrobiaceae</taxon>
        <taxon>Haloferula</taxon>
    </lineage>
</organism>
<sequence length="86" mass="9569">MKNKVMSAAAVLLFSTAGISWVVAQSKPEPAAPAQPSGPWEYTTLRNSVSSPTAFERELNRLGADGWELCLFDETRSVWVFKRPQR</sequence>
<evidence type="ECO:0000313" key="3">
    <source>
        <dbReference type="Proteomes" id="UP001374893"/>
    </source>
</evidence>
<keyword evidence="3" id="KW-1185">Reference proteome</keyword>
<evidence type="ECO:0008006" key="4">
    <source>
        <dbReference type="Google" id="ProtNLM"/>
    </source>
</evidence>